<evidence type="ECO:0000256" key="1">
    <source>
        <dbReference type="SAM" id="MobiDB-lite"/>
    </source>
</evidence>
<proteinExistence type="predicted"/>
<evidence type="ECO:0000313" key="3">
    <source>
        <dbReference type="Proteomes" id="UP001152300"/>
    </source>
</evidence>
<name>A0A9X0AMI8_9HELO</name>
<organism evidence="2 3">
    <name type="scientific">Sclerotinia nivalis</name>
    <dbReference type="NCBI Taxonomy" id="352851"/>
    <lineage>
        <taxon>Eukaryota</taxon>
        <taxon>Fungi</taxon>
        <taxon>Dikarya</taxon>
        <taxon>Ascomycota</taxon>
        <taxon>Pezizomycotina</taxon>
        <taxon>Leotiomycetes</taxon>
        <taxon>Helotiales</taxon>
        <taxon>Sclerotiniaceae</taxon>
        <taxon>Sclerotinia</taxon>
    </lineage>
</organism>
<dbReference type="Proteomes" id="UP001152300">
    <property type="component" value="Unassembled WGS sequence"/>
</dbReference>
<reference evidence="2" key="1">
    <citation type="submission" date="2022-11" db="EMBL/GenBank/DDBJ databases">
        <title>Genome Resource of Sclerotinia nivalis Strain SnTB1, a Plant Pathogen Isolated from American Ginseng.</title>
        <authorList>
            <person name="Fan S."/>
        </authorList>
    </citation>
    <scope>NUCLEOTIDE SEQUENCE</scope>
    <source>
        <strain evidence="2">SnTB1</strain>
    </source>
</reference>
<dbReference type="AlphaFoldDB" id="A0A9X0AMI8"/>
<comment type="caution">
    <text evidence="2">The sequence shown here is derived from an EMBL/GenBank/DDBJ whole genome shotgun (WGS) entry which is preliminary data.</text>
</comment>
<feature type="region of interest" description="Disordered" evidence="1">
    <location>
        <begin position="38"/>
        <end position="70"/>
    </location>
</feature>
<sequence length="70" mass="7461">MPSPARCRGYRELQINMTGQRCQERDSDGIVCSVHVHPPPSDPWWDPSPPPPALPGVAAHPSPGLPGVTG</sequence>
<accession>A0A9X0AMI8</accession>
<evidence type="ECO:0000313" key="2">
    <source>
        <dbReference type="EMBL" id="KAJ8065480.1"/>
    </source>
</evidence>
<dbReference type="EMBL" id="JAPEIS010000006">
    <property type="protein sequence ID" value="KAJ8065480.1"/>
    <property type="molecule type" value="Genomic_DNA"/>
</dbReference>
<feature type="compositionally biased region" description="Pro residues" evidence="1">
    <location>
        <begin position="38"/>
        <end position="54"/>
    </location>
</feature>
<protein>
    <submittedName>
        <fullName evidence="2">Uncharacterized protein</fullName>
    </submittedName>
</protein>
<gene>
    <name evidence="2" type="ORF">OCU04_006161</name>
</gene>
<keyword evidence="3" id="KW-1185">Reference proteome</keyword>